<dbReference type="PROSITE" id="PS52016">
    <property type="entry name" value="TONB_DEPENDENT_REC_3"/>
    <property type="match status" value="1"/>
</dbReference>
<protein>
    <submittedName>
        <fullName evidence="9">SusC/RagA family TonB-linked outer membrane protein</fullName>
    </submittedName>
</protein>
<keyword evidence="4 7" id="KW-0812">Transmembrane</keyword>
<dbReference type="InterPro" id="IPR023997">
    <property type="entry name" value="TonB-dep_OMP_SusC/RagA_CS"/>
</dbReference>
<name>A0A917N1H7_9SPHI</name>
<keyword evidence="10" id="KW-1185">Reference proteome</keyword>
<accession>A0A917N1H7</accession>
<evidence type="ECO:0000256" key="7">
    <source>
        <dbReference type="PROSITE-ProRule" id="PRU01360"/>
    </source>
</evidence>
<keyword evidence="2 7" id="KW-0813">Transport</keyword>
<dbReference type="InterPro" id="IPR039426">
    <property type="entry name" value="TonB-dep_rcpt-like"/>
</dbReference>
<dbReference type="Gene3D" id="2.40.170.20">
    <property type="entry name" value="TonB-dependent receptor, beta-barrel domain"/>
    <property type="match status" value="1"/>
</dbReference>
<dbReference type="NCBIfam" id="TIGR04057">
    <property type="entry name" value="SusC_RagA_signa"/>
    <property type="match status" value="1"/>
</dbReference>
<dbReference type="SUPFAM" id="SSF49464">
    <property type="entry name" value="Carboxypeptidase regulatory domain-like"/>
    <property type="match status" value="1"/>
</dbReference>
<reference evidence="9" key="2">
    <citation type="submission" date="2020-09" db="EMBL/GenBank/DDBJ databases">
        <authorList>
            <person name="Sun Q."/>
            <person name="Sedlacek I."/>
        </authorList>
    </citation>
    <scope>NUCLEOTIDE SEQUENCE</scope>
    <source>
        <strain evidence="9">CCM 8711</strain>
    </source>
</reference>
<dbReference type="NCBIfam" id="TIGR04056">
    <property type="entry name" value="OMP_RagA_SusC"/>
    <property type="match status" value="1"/>
</dbReference>
<evidence type="ECO:0000256" key="5">
    <source>
        <dbReference type="ARBA" id="ARBA00023136"/>
    </source>
</evidence>
<proteinExistence type="inferred from homology"/>
<evidence type="ECO:0000259" key="8">
    <source>
        <dbReference type="Pfam" id="PF07715"/>
    </source>
</evidence>
<evidence type="ECO:0000256" key="1">
    <source>
        <dbReference type="ARBA" id="ARBA00004571"/>
    </source>
</evidence>
<dbReference type="Proteomes" id="UP000662074">
    <property type="component" value="Unassembled WGS sequence"/>
</dbReference>
<dbReference type="Pfam" id="PF07715">
    <property type="entry name" value="Plug"/>
    <property type="match status" value="1"/>
</dbReference>
<evidence type="ECO:0000256" key="6">
    <source>
        <dbReference type="ARBA" id="ARBA00023237"/>
    </source>
</evidence>
<dbReference type="InterPro" id="IPR036942">
    <property type="entry name" value="Beta-barrel_TonB_sf"/>
</dbReference>
<dbReference type="EMBL" id="BMDO01000001">
    <property type="protein sequence ID" value="GGI49012.1"/>
    <property type="molecule type" value="Genomic_DNA"/>
</dbReference>
<dbReference type="GO" id="GO:0009279">
    <property type="term" value="C:cell outer membrane"/>
    <property type="evidence" value="ECO:0007669"/>
    <property type="project" value="UniProtKB-SubCell"/>
</dbReference>
<dbReference type="InterPro" id="IPR008969">
    <property type="entry name" value="CarboxyPept-like_regulatory"/>
</dbReference>
<dbReference type="Pfam" id="PF13715">
    <property type="entry name" value="CarbopepD_reg_2"/>
    <property type="match status" value="1"/>
</dbReference>
<dbReference type="Gene3D" id="2.60.40.1120">
    <property type="entry name" value="Carboxypeptidase-like, regulatory domain"/>
    <property type="match status" value="1"/>
</dbReference>
<sequence length="974" mass="106414">MVSGRVLDSKSIPLTGATIKVEGSQQGTVADPNGNFKLELKAPSTLVISFTGMVTKTVQVSATNNQVEITLADGGKQLTDVVVVGYGTQRRSDVTGSVASVPKSRLSQLPVTNVLQALEGAVAGVNITTVSSVPGAQPSSSVRGQNSIGASTDPFIVVDGIPLSKSGGSLNDINPNDIASMEILKDASAVAVYGSNGSNGVILITTKRGSSGKPVIRYNGYGGLENYAHVLQPRDPVSFTQKYIDFLKQNNLTQQFTEPVYNNGERANYAAGRSVNWLDEVSQQGVMQDHNLTVQGGSPDVKYYVSGDFLKQKGILKGYQYQRVTFRSNLDINVTDFLTVGTSAFFTNNNYDGGRVNLLFATAMSPYGNIYNTDGTYNIYPQAPEQLYTNPFLGLTTDVINRSVNVVGNGYADVKFDKLVKGLRYRLNVGYNYLPTRYNSYSGRLANTPLGSASATSTETTGYTIDNLLYYTRDLGKHRIDFTGLYGSQRTKYFSQTSGATGFVNDALSFYNIGAGATQTAGSNANRRALNYYMARAVYSYDQRYVATLTFRRDGSSVFGANTSKYGSFPSAAVAWNISNENFMKSVKWVNTLKLRGSYGKAGNEAIGIYRTITTDNSVRFPFNGTSLIGLQAGNLGNGNLIWESTTSANLGVDFSLVNSRINGTIDLYHSNVSDLLLNRALPTITGYNQVSDNLGKTRNQGIELTLNTRNIQTKLFSWESNINFTRNKNKIVDLYGDGQSDIVNRLFIGQPVGVIYDYQMTGVWQTGEDVSRQDPTAKPGDLKFADINGDGRITPDDRTILGQTSPKWTGGISNTFRYQGLSLTVFIQTAQGMLRNNTDFNYADEAGRRNTPAEIGYWTPTNGSQEFQSLSYTNTRGYGYARNASYTRLKDITLSYTVPQRFVDKLGLSTLSIYASGRNLHTWTNWIGWDPEQSYYTRGVTDSNNNQSAFSAGFNNNYPVTRTIVLGLNVSLK</sequence>
<comment type="similarity">
    <text evidence="7">Belongs to the TonB-dependent receptor family.</text>
</comment>
<keyword evidence="3 7" id="KW-1134">Transmembrane beta strand</keyword>
<organism evidence="9 10">
    <name type="scientific">Mucilaginibacter galii</name>
    <dbReference type="NCBI Taxonomy" id="2005073"/>
    <lineage>
        <taxon>Bacteria</taxon>
        <taxon>Pseudomonadati</taxon>
        <taxon>Bacteroidota</taxon>
        <taxon>Sphingobacteriia</taxon>
        <taxon>Sphingobacteriales</taxon>
        <taxon>Sphingobacteriaceae</taxon>
        <taxon>Mucilaginibacter</taxon>
    </lineage>
</organism>
<feature type="domain" description="TonB-dependent receptor plug" evidence="8">
    <location>
        <begin position="92"/>
        <end position="201"/>
    </location>
</feature>
<comment type="caution">
    <text evidence="9">The sequence shown here is derived from an EMBL/GenBank/DDBJ whole genome shotgun (WGS) entry which is preliminary data.</text>
</comment>
<dbReference type="Gene3D" id="2.170.130.10">
    <property type="entry name" value="TonB-dependent receptor, plug domain"/>
    <property type="match status" value="1"/>
</dbReference>
<comment type="subcellular location">
    <subcellularLocation>
        <location evidence="1 7">Cell outer membrane</location>
        <topology evidence="1 7">Multi-pass membrane protein</topology>
    </subcellularLocation>
</comment>
<reference evidence="9" key="1">
    <citation type="journal article" date="2014" name="Int. J. Syst. Evol. Microbiol.">
        <title>Complete genome sequence of Corynebacterium casei LMG S-19264T (=DSM 44701T), isolated from a smear-ripened cheese.</title>
        <authorList>
            <consortium name="US DOE Joint Genome Institute (JGI-PGF)"/>
            <person name="Walter F."/>
            <person name="Albersmeier A."/>
            <person name="Kalinowski J."/>
            <person name="Ruckert C."/>
        </authorList>
    </citation>
    <scope>NUCLEOTIDE SEQUENCE</scope>
    <source>
        <strain evidence="9">CCM 8711</strain>
    </source>
</reference>
<keyword evidence="5 7" id="KW-0472">Membrane</keyword>
<dbReference type="SUPFAM" id="SSF56935">
    <property type="entry name" value="Porins"/>
    <property type="match status" value="1"/>
</dbReference>
<evidence type="ECO:0000256" key="3">
    <source>
        <dbReference type="ARBA" id="ARBA00022452"/>
    </source>
</evidence>
<gene>
    <name evidence="9" type="ORF">GCM10011425_02240</name>
</gene>
<dbReference type="InterPro" id="IPR037066">
    <property type="entry name" value="Plug_dom_sf"/>
</dbReference>
<dbReference type="InterPro" id="IPR012910">
    <property type="entry name" value="Plug_dom"/>
</dbReference>
<evidence type="ECO:0000313" key="10">
    <source>
        <dbReference type="Proteomes" id="UP000662074"/>
    </source>
</evidence>
<dbReference type="AlphaFoldDB" id="A0A917N1H7"/>
<evidence type="ECO:0000256" key="4">
    <source>
        <dbReference type="ARBA" id="ARBA00022692"/>
    </source>
</evidence>
<keyword evidence="6 7" id="KW-0998">Cell outer membrane</keyword>
<evidence type="ECO:0000256" key="2">
    <source>
        <dbReference type="ARBA" id="ARBA00022448"/>
    </source>
</evidence>
<evidence type="ECO:0000313" key="9">
    <source>
        <dbReference type="EMBL" id="GGI49012.1"/>
    </source>
</evidence>
<dbReference type="InterPro" id="IPR023996">
    <property type="entry name" value="TonB-dep_OMP_SusC/RagA"/>
</dbReference>